<gene>
    <name evidence="4" type="ORF">ACFO0C_17365</name>
</gene>
<dbReference type="InterPro" id="IPR042075">
    <property type="entry name" value="KorB_DNA-db"/>
</dbReference>
<keyword evidence="5" id="KW-1185">Reference proteome</keyword>
<keyword evidence="1" id="KW-0175">Coiled coil</keyword>
<accession>A0ABV8IRX5</accession>
<feature type="coiled-coil region" evidence="1">
    <location>
        <begin position="202"/>
        <end position="260"/>
    </location>
</feature>
<dbReference type="InterPro" id="IPR003115">
    <property type="entry name" value="ParB_N"/>
</dbReference>
<dbReference type="SUPFAM" id="SSF110849">
    <property type="entry name" value="ParB/Sulfiredoxin"/>
    <property type="match status" value="1"/>
</dbReference>
<name>A0ABV8IRX5_9ACTN</name>
<evidence type="ECO:0000259" key="3">
    <source>
        <dbReference type="SMART" id="SM00470"/>
    </source>
</evidence>
<reference evidence="5" key="1">
    <citation type="journal article" date="2019" name="Int. J. Syst. Evol. Microbiol.">
        <title>The Global Catalogue of Microorganisms (GCM) 10K type strain sequencing project: providing services to taxonomists for standard genome sequencing and annotation.</title>
        <authorList>
            <consortium name="The Broad Institute Genomics Platform"/>
            <consortium name="The Broad Institute Genome Sequencing Center for Infectious Disease"/>
            <person name="Wu L."/>
            <person name="Ma J."/>
        </authorList>
    </citation>
    <scope>NUCLEOTIDE SEQUENCE [LARGE SCALE GENOMIC DNA]</scope>
    <source>
        <strain evidence="5">TBRC 5832</strain>
    </source>
</reference>
<dbReference type="PANTHER" id="PTHR33375:SF1">
    <property type="entry name" value="CHROMOSOME-PARTITIONING PROTEIN PARB-RELATED"/>
    <property type="match status" value="1"/>
</dbReference>
<dbReference type="EMBL" id="JBHSBL010000016">
    <property type="protein sequence ID" value="MFC4066709.1"/>
    <property type="molecule type" value="Genomic_DNA"/>
</dbReference>
<dbReference type="RefSeq" id="WP_378067682.1">
    <property type="nucleotide sequence ID" value="NZ_JBHSBL010000016.1"/>
</dbReference>
<evidence type="ECO:0000256" key="1">
    <source>
        <dbReference type="SAM" id="Coils"/>
    </source>
</evidence>
<feature type="region of interest" description="Disordered" evidence="2">
    <location>
        <begin position="281"/>
        <end position="305"/>
    </location>
</feature>
<feature type="compositionally biased region" description="Acidic residues" evidence="2">
    <location>
        <begin position="281"/>
        <end position="298"/>
    </location>
</feature>
<evidence type="ECO:0000256" key="2">
    <source>
        <dbReference type="SAM" id="MobiDB-lite"/>
    </source>
</evidence>
<dbReference type="Proteomes" id="UP001595867">
    <property type="component" value="Unassembled WGS sequence"/>
</dbReference>
<evidence type="ECO:0000313" key="5">
    <source>
        <dbReference type="Proteomes" id="UP001595867"/>
    </source>
</evidence>
<feature type="compositionally biased region" description="Basic and acidic residues" evidence="2">
    <location>
        <begin position="344"/>
        <end position="355"/>
    </location>
</feature>
<sequence>MSTETSTATPVERDSEFVRADPRELIVGANVRLDPRLDKGFIASVRERGVLQAITAYRDDEQRLIVLYGQRRTVAAVEVGLPTVPVMVVARPDEVDRLGDQVIENDRRAALTVGERVTAFEQMAAFGLSAAQIAKRTGNQGKDDVATALTVAKSPLAKGAAQRYDFLDLQQAAVVAEFADDKDAVTRLIGAAKAGQGFGHLAQRLRDDRAEQQAKADKTAELAAAGLAIVDQPEHADPKVRELYRLVDADEQKLDEANHRECPGHAAFVKRDWYRVEITDEAPEPEDDDHEDEEDAEGESGGRTREVFGWTPKFVCTDYTAHGHQERFRATGTSGQPKVAEMTDQERETKRAERRDVIQSNKDWGSATTVRREWLATFLTRKTLPKGAAVFLAAGLARPDMDLARAYDLAYGLLKLDGKRPSWQYGQDAFTVLVGKATEARAQVLALALVVAAFEFPLKERNSWRGADANTVRYLRFLQTCGYELAAIERRACGEPAPVADQDTSDPDSQD</sequence>
<organism evidence="4 5">
    <name type="scientific">Actinoplanes subglobosus</name>
    <dbReference type="NCBI Taxonomy" id="1547892"/>
    <lineage>
        <taxon>Bacteria</taxon>
        <taxon>Bacillati</taxon>
        <taxon>Actinomycetota</taxon>
        <taxon>Actinomycetes</taxon>
        <taxon>Micromonosporales</taxon>
        <taxon>Micromonosporaceae</taxon>
        <taxon>Actinoplanes</taxon>
    </lineage>
</organism>
<dbReference type="Gene3D" id="1.10.10.730">
    <property type="entry name" value="KorB DNA-binding domain"/>
    <property type="match status" value="1"/>
</dbReference>
<evidence type="ECO:0000313" key="4">
    <source>
        <dbReference type="EMBL" id="MFC4066709.1"/>
    </source>
</evidence>
<dbReference type="Pfam" id="PF02195">
    <property type="entry name" value="ParB_N"/>
    <property type="match status" value="1"/>
</dbReference>
<dbReference type="InterPro" id="IPR050336">
    <property type="entry name" value="Chromosome_partition/occlusion"/>
</dbReference>
<protein>
    <submittedName>
        <fullName evidence="4">ParB/RepB/Spo0J family partition protein</fullName>
    </submittedName>
</protein>
<proteinExistence type="predicted"/>
<dbReference type="Gene3D" id="3.90.1530.30">
    <property type="match status" value="1"/>
</dbReference>
<comment type="caution">
    <text evidence="4">The sequence shown here is derived from an EMBL/GenBank/DDBJ whole genome shotgun (WGS) entry which is preliminary data.</text>
</comment>
<dbReference type="SMART" id="SM00470">
    <property type="entry name" value="ParB"/>
    <property type="match status" value="1"/>
</dbReference>
<feature type="region of interest" description="Disordered" evidence="2">
    <location>
        <begin position="327"/>
        <end position="355"/>
    </location>
</feature>
<dbReference type="InterPro" id="IPR036086">
    <property type="entry name" value="ParB/Sulfiredoxin_sf"/>
</dbReference>
<feature type="domain" description="ParB-like N-terminal" evidence="3">
    <location>
        <begin position="18"/>
        <end position="106"/>
    </location>
</feature>
<dbReference type="PANTHER" id="PTHR33375">
    <property type="entry name" value="CHROMOSOME-PARTITIONING PROTEIN PARB-RELATED"/>
    <property type="match status" value="1"/>
</dbReference>